<name>A0ABR9ZL46_9CORY</name>
<dbReference type="PRINTS" id="PR01179">
    <property type="entry name" value="ODADCRBXLASE"/>
</dbReference>
<evidence type="ECO:0000256" key="2">
    <source>
        <dbReference type="ARBA" id="ARBA00022793"/>
    </source>
</evidence>
<evidence type="ECO:0000313" key="6">
    <source>
        <dbReference type="Proteomes" id="UP000635902"/>
    </source>
</evidence>
<dbReference type="InterPro" id="IPR022653">
    <property type="entry name" value="De-COase2_pyr-phos_BS"/>
</dbReference>
<dbReference type="InterPro" id="IPR000183">
    <property type="entry name" value="Orn/DAP/Arg_de-COase"/>
</dbReference>
<gene>
    <name evidence="5" type="ORF">IRY30_08800</name>
</gene>
<dbReference type="InterPro" id="IPR029066">
    <property type="entry name" value="PLP-binding_barrel"/>
</dbReference>
<comment type="cofactor">
    <cofactor evidence="1">
        <name>pyridoxal 5'-phosphate</name>
        <dbReference type="ChEBI" id="CHEBI:597326"/>
    </cofactor>
</comment>
<dbReference type="Pfam" id="PF02784">
    <property type="entry name" value="Orn_Arg_deC_N"/>
    <property type="match status" value="1"/>
</dbReference>
<proteinExistence type="predicted"/>
<dbReference type="Proteomes" id="UP000635902">
    <property type="component" value="Unassembled WGS sequence"/>
</dbReference>
<evidence type="ECO:0000256" key="3">
    <source>
        <dbReference type="ARBA" id="ARBA00022898"/>
    </source>
</evidence>
<dbReference type="SUPFAM" id="SSF50621">
    <property type="entry name" value="Alanine racemase C-terminal domain-like"/>
    <property type="match status" value="1"/>
</dbReference>
<keyword evidence="2" id="KW-0210">Decarboxylase</keyword>
<evidence type="ECO:0000259" key="4">
    <source>
        <dbReference type="Pfam" id="PF02784"/>
    </source>
</evidence>
<comment type="caution">
    <text evidence="5">The sequence shown here is derived from an EMBL/GenBank/DDBJ whole genome shotgun (WGS) entry which is preliminary data.</text>
</comment>
<keyword evidence="2" id="KW-0456">Lyase</keyword>
<dbReference type="EMBL" id="JADKMY010000003">
    <property type="protein sequence ID" value="MBF4554163.1"/>
    <property type="molecule type" value="Genomic_DNA"/>
</dbReference>
<dbReference type="PANTHER" id="PTHR43727">
    <property type="entry name" value="DIAMINOPIMELATE DECARBOXYLASE"/>
    <property type="match status" value="1"/>
</dbReference>
<keyword evidence="3" id="KW-0663">Pyridoxal phosphate</keyword>
<protein>
    <submittedName>
        <fullName evidence="5">Alanine racemase</fullName>
    </submittedName>
</protein>
<dbReference type="InterPro" id="IPR009006">
    <property type="entry name" value="Ala_racemase/Decarboxylase_C"/>
</dbReference>
<dbReference type="PROSITE" id="PS00878">
    <property type="entry name" value="ODR_DC_2_1"/>
    <property type="match status" value="1"/>
</dbReference>
<dbReference type="SUPFAM" id="SSF51419">
    <property type="entry name" value="PLP-binding barrel"/>
    <property type="match status" value="1"/>
</dbReference>
<dbReference type="Gene3D" id="2.40.37.10">
    <property type="entry name" value="Lyase, Ornithine Decarboxylase, Chain A, domain 1"/>
    <property type="match status" value="1"/>
</dbReference>
<dbReference type="InterPro" id="IPR022644">
    <property type="entry name" value="De-COase2_N"/>
</dbReference>
<dbReference type="PROSITE" id="PS00879">
    <property type="entry name" value="ODR_DC_2_2"/>
    <property type="match status" value="1"/>
</dbReference>
<dbReference type="InterPro" id="IPR022657">
    <property type="entry name" value="De-COase2_CS"/>
</dbReference>
<feature type="domain" description="Orn/DAP/Arg decarboxylase 2 N-terminal" evidence="4">
    <location>
        <begin position="67"/>
        <end position="259"/>
    </location>
</feature>
<accession>A0ABR9ZL46</accession>
<reference evidence="5 6" key="1">
    <citation type="submission" date="2020-10" db="EMBL/GenBank/DDBJ databases">
        <title>Novel species in genus Corynebacterium.</title>
        <authorList>
            <person name="Zhang G."/>
        </authorList>
    </citation>
    <scope>NUCLEOTIDE SEQUENCE [LARGE SCALE GENOMIC DNA]</scope>
    <source>
        <strain evidence="5 6">DSM 45110</strain>
    </source>
</reference>
<evidence type="ECO:0000256" key="1">
    <source>
        <dbReference type="ARBA" id="ARBA00001933"/>
    </source>
</evidence>
<dbReference type="Gene3D" id="3.20.20.10">
    <property type="entry name" value="Alanine racemase"/>
    <property type="match status" value="1"/>
</dbReference>
<evidence type="ECO:0000313" key="5">
    <source>
        <dbReference type="EMBL" id="MBF4554163.1"/>
    </source>
</evidence>
<keyword evidence="6" id="KW-1185">Reference proteome</keyword>
<organism evidence="5 6">
    <name type="scientific">Corynebacterium suicordis DSM 45110</name>
    <dbReference type="NCBI Taxonomy" id="1121369"/>
    <lineage>
        <taxon>Bacteria</taxon>
        <taxon>Bacillati</taxon>
        <taxon>Actinomycetota</taxon>
        <taxon>Actinomycetes</taxon>
        <taxon>Mycobacteriales</taxon>
        <taxon>Corynebacteriaceae</taxon>
        <taxon>Corynebacterium</taxon>
    </lineage>
</organism>
<sequence>MTHPLPVHGTPSLTARLEPWMDTLLADPVQCEDLLRTYASPVNVVYPAVLPRNAQELVDAGARNGVQVRVFFARKANKSLGFVEAAKNAGHGIDVASERELRQVLEQGVPAESIILSAAVKPDALLEFAIAQGVTISVDSLGELQRIAKAAEYLSDATHTVQAHVAPRIAPDPERLPPTRFGEVAGEWVRGGVGKQNEHLDVVGVHAHLHGYAEADRRAVLTDCLQVVDALREAGHTPRFVDLGGGVPMSYLDDAQEWKEFTEQRERRAQGEESTLHSWKNHPLSNTYPFHQSPTRGVWLEQVLQGEIPGYGTTAEALRDRGLALHLEPGRSILDGGGVILARVAFVKKRSDGVDLVGLEMNRTQCKTTSDDILLDPLLVPSASESSAGQDNQAAQQREKTRGLQAYLVGAYCIEDEVIIWRRMTFPEGVAVGDCIAIPNTAGYFMHILESASHQIPLARNIVCTAQDSGELHFQEDLIDS</sequence>
<dbReference type="PANTHER" id="PTHR43727:SF2">
    <property type="entry name" value="GROUP IV DECARBOXYLASE"/>
    <property type="match status" value="1"/>
</dbReference>
<dbReference type="RefSeq" id="WP_194557059.1">
    <property type="nucleotide sequence ID" value="NZ_JADKMY010000003.1"/>
</dbReference>